<dbReference type="InterPro" id="IPR016054">
    <property type="entry name" value="LY6_UPA_recep-like"/>
</dbReference>
<keyword evidence="11" id="KW-1185">Reference proteome</keyword>
<dbReference type="AlphaFoldDB" id="A0AA40LGW4"/>
<comment type="caution">
    <text evidence="10">The sequence shown here is derived from an EMBL/GenBank/DDBJ whole genome shotgun (WGS) entry which is preliminary data.</text>
</comment>
<feature type="signal peptide" evidence="7">
    <location>
        <begin position="1"/>
        <end position="20"/>
    </location>
</feature>
<dbReference type="InterPro" id="IPR035076">
    <property type="entry name" value="Toxin/TOLIP"/>
</dbReference>
<dbReference type="InterPro" id="IPR051110">
    <property type="entry name" value="Ly-6/neurotoxin-like_GPI-ap"/>
</dbReference>
<dbReference type="InterPro" id="IPR045860">
    <property type="entry name" value="Snake_toxin-like_sf"/>
</dbReference>
<feature type="region of interest" description="Disordered" evidence="6">
    <location>
        <begin position="284"/>
        <end position="303"/>
    </location>
</feature>
<evidence type="ECO:0000313" key="11">
    <source>
        <dbReference type="Proteomes" id="UP001177744"/>
    </source>
</evidence>
<evidence type="ECO:0000256" key="1">
    <source>
        <dbReference type="ARBA" id="ARBA00004236"/>
    </source>
</evidence>
<evidence type="ECO:0000259" key="9">
    <source>
        <dbReference type="Pfam" id="PF00087"/>
    </source>
</evidence>
<reference evidence="10" key="1">
    <citation type="submission" date="2023-06" db="EMBL/GenBank/DDBJ databases">
        <title>Reference genome for the Northern bat (Eptesicus nilssonii), a most northern bat species.</title>
        <authorList>
            <person name="Laine V.N."/>
            <person name="Pulliainen A.T."/>
            <person name="Lilley T.M."/>
        </authorList>
    </citation>
    <scope>NUCLEOTIDE SEQUENCE</scope>
    <source>
        <strain evidence="10">BLF_Eptnil</strain>
        <tissue evidence="10">Kidney</tissue>
    </source>
</reference>
<name>A0AA40LGW4_CNENI</name>
<dbReference type="SUPFAM" id="SSF57302">
    <property type="entry name" value="Snake toxin-like"/>
    <property type="match status" value="1"/>
</dbReference>
<evidence type="ECO:0000259" key="8">
    <source>
        <dbReference type="Pfam" id="PF00021"/>
    </source>
</evidence>
<comment type="subcellular location">
    <subcellularLocation>
        <location evidence="1">Cell membrane</location>
    </subcellularLocation>
</comment>
<evidence type="ECO:0000256" key="7">
    <source>
        <dbReference type="SAM" id="SignalP"/>
    </source>
</evidence>
<evidence type="ECO:0000313" key="10">
    <source>
        <dbReference type="EMBL" id="KAK1331847.1"/>
    </source>
</evidence>
<dbReference type="PANTHER" id="PTHR16983">
    <property type="entry name" value="UPAR/LY6 DOMAIN-CONTAINING PROTEIN"/>
    <property type="match status" value="1"/>
</dbReference>
<feature type="domain" description="Snake toxin/toxin-like" evidence="9">
    <location>
        <begin position="116"/>
        <end position="149"/>
    </location>
</feature>
<evidence type="ECO:0000256" key="2">
    <source>
        <dbReference type="ARBA" id="ARBA00022475"/>
    </source>
</evidence>
<dbReference type="PANTHER" id="PTHR16983:SF14">
    <property type="entry name" value="SECRETED LY-6_UPAR DOMAIN-CONTAINING PROTEIN 2"/>
    <property type="match status" value="1"/>
</dbReference>
<gene>
    <name evidence="10" type="ORF">QTO34_007523</name>
</gene>
<evidence type="ECO:0000256" key="5">
    <source>
        <dbReference type="ARBA" id="ARBA00023180"/>
    </source>
</evidence>
<sequence>MRPVLVVLLLAALCADVAWALHCHVCCGHANCESLVECAQTDKYCVITRASEYQAHPAPSPPGQTHGTARPPAGTPSAAHPGCRGGTSPSHLPVDVKVSALPAAPSPQPPANPGGILVMKSCAPTCPNSTVSSDGRALSVSCCQGSQCNRNGAGGLAGALWASASGSLLWALLWAAWPPSRPARLPSTLTHHGDLLGARRGGLGRVSEGSSCKNTHPLDQEQVPEPGPWGHRAERLLGSRLGSGLGHVRTLSWVSGPRLKLRQPPGPLPCACMGGRNLGGPGQLRTSPAPRQVHPGLRTVVRP</sequence>
<evidence type="ECO:0000256" key="6">
    <source>
        <dbReference type="SAM" id="MobiDB-lite"/>
    </source>
</evidence>
<keyword evidence="5" id="KW-0325">Glycoprotein</keyword>
<evidence type="ECO:0000256" key="3">
    <source>
        <dbReference type="ARBA" id="ARBA00022729"/>
    </source>
</evidence>
<feature type="region of interest" description="Disordered" evidence="6">
    <location>
        <begin position="56"/>
        <end position="86"/>
    </location>
</feature>
<organism evidence="10 11">
    <name type="scientific">Cnephaeus nilssonii</name>
    <name type="common">Northern bat</name>
    <name type="synonym">Eptesicus nilssonii</name>
    <dbReference type="NCBI Taxonomy" id="3371016"/>
    <lineage>
        <taxon>Eukaryota</taxon>
        <taxon>Metazoa</taxon>
        <taxon>Chordata</taxon>
        <taxon>Craniata</taxon>
        <taxon>Vertebrata</taxon>
        <taxon>Euteleostomi</taxon>
        <taxon>Mammalia</taxon>
        <taxon>Eutheria</taxon>
        <taxon>Laurasiatheria</taxon>
        <taxon>Chiroptera</taxon>
        <taxon>Yangochiroptera</taxon>
        <taxon>Vespertilionidae</taxon>
        <taxon>Cnephaeus</taxon>
    </lineage>
</organism>
<proteinExistence type="predicted"/>
<dbReference type="Gene3D" id="2.10.60.10">
    <property type="entry name" value="CD59"/>
    <property type="match status" value="2"/>
</dbReference>
<feature type="domain" description="UPAR/Ly6" evidence="8">
    <location>
        <begin position="19"/>
        <end position="53"/>
    </location>
</feature>
<dbReference type="Pfam" id="PF00087">
    <property type="entry name" value="Toxin_TOLIP"/>
    <property type="match status" value="1"/>
</dbReference>
<feature type="region of interest" description="Disordered" evidence="6">
    <location>
        <begin position="206"/>
        <end position="228"/>
    </location>
</feature>
<evidence type="ECO:0000256" key="4">
    <source>
        <dbReference type="ARBA" id="ARBA00023136"/>
    </source>
</evidence>
<keyword evidence="2" id="KW-1003">Cell membrane</keyword>
<protein>
    <submittedName>
        <fullName evidence="10">Uncharacterized protein</fullName>
    </submittedName>
</protein>
<dbReference type="Proteomes" id="UP001177744">
    <property type="component" value="Unassembled WGS sequence"/>
</dbReference>
<dbReference type="EMBL" id="JAULJE010000019">
    <property type="protein sequence ID" value="KAK1331847.1"/>
    <property type="molecule type" value="Genomic_DNA"/>
</dbReference>
<accession>A0AA40LGW4</accession>
<dbReference type="GO" id="GO:0005886">
    <property type="term" value="C:plasma membrane"/>
    <property type="evidence" value="ECO:0007669"/>
    <property type="project" value="UniProtKB-SubCell"/>
</dbReference>
<dbReference type="Pfam" id="PF00021">
    <property type="entry name" value="UPAR_LY6"/>
    <property type="match status" value="1"/>
</dbReference>
<keyword evidence="3 7" id="KW-0732">Signal</keyword>
<feature type="chain" id="PRO_5041424387" evidence="7">
    <location>
        <begin position="21"/>
        <end position="303"/>
    </location>
</feature>
<keyword evidence="4" id="KW-0472">Membrane</keyword>